<comment type="caution">
    <text evidence="3">The sequence shown here is derived from an EMBL/GenBank/DDBJ whole genome shotgun (WGS) entry which is preliminary data.</text>
</comment>
<feature type="region of interest" description="Disordered" evidence="1">
    <location>
        <begin position="37"/>
        <end position="108"/>
    </location>
</feature>
<organism evidence="3 4">
    <name type="scientific">Arthrobacter gandavensis</name>
    <dbReference type="NCBI Taxonomy" id="169960"/>
    <lineage>
        <taxon>Bacteria</taxon>
        <taxon>Bacillati</taxon>
        <taxon>Actinomycetota</taxon>
        <taxon>Actinomycetes</taxon>
        <taxon>Micrococcales</taxon>
        <taxon>Micrococcaceae</taxon>
        <taxon>Arthrobacter</taxon>
    </lineage>
</organism>
<gene>
    <name evidence="3" type="ORF">GCM10009688_28260</name>
</gene>
<name>A0ABN2PI39_9MICC</name>
<feature type="signal peptide" evidence="2">
    <location>
        <begin position="1"/>
        <end position="18"/>
    </location>
</feature>
<protein>
    <submittedName>
        <fullName evidence="3">Uncharacterized protein</fullName>
    </submittedName>
</protein>
<keyword evidence="2" id="KW-0732">Signal</keyword>
<evidence type="ECO:0000313" key="4">
    <source>
        <dbReference type="Proteomes" id="UP001500784"/>
    </source>
</evidence>
<reference evidence="3 4" key="1">
    <citation type="journal article" date="2019" name="Int. J. Syst. Evol. Microbiol.">
        <title>The Global Catalogue of Microorganisms (GCM) 10K type strain sequencing project: providing services to taxonomists for standard genome sequencing and annotation.</title>
        <authorList>
            <consortium name="The Broad Institute Genomics Platform"/>
            <consortium name="The Broad Institute Genome Sequencing Center for Infectious Disease"/>
            <person name="Wu L."/>
            <person name="Ma J."/>
        </authorList>
    </citation>
    <scope>NUCLEOTIDE SEQUENCE [LARGE SCALE GENOMIC DNA]</scope>
    <source>
        <strain evidence="3 4">JCM 13316</strain>
    </source>
</reference>
<feature type="chain" id="PRO_5045743589" evidence="2">
    <location>
        <begin position="19"/>
        <end position="219"/>
    </location>
</feature>
<feature type="compositionally biased region" description="Pro residues" evidence="1">
    <location>
        <begin position="62"/>
        <end position="72"/>
    </location>
</feature>
<evidence type="ECO:0000256" key="2">
    <source>
        <dbReference type="SAM" id="SignalP"/>
    </source>
</evidence>
<sequence>MILGLALSVLLLASGAMLSRLPGGGGAVPVPAYPQAAATPVSEGPAAPGGPAPQRTAAVPNSLPPAPAPDPGRPLEVPPGAAGPAGGPLPASRELPKPDTLLSLPLPPADSAQGRLVHNFPGTLVPPAPASTIISSSVASSGNTLQAGLNGTGEAAAVLAFYADHFGALGFHAGSIEAAGGTTTASWSYGNSSVTVITGAAASGAGPGYFVFAVLRASR</sequence>
<dbReference type="Proteomes" id="UP001500784">
    <property type="component" value="Unassembled WGS sequence"/>
</dbReference>
<evidence type="ECO:0000313" key="3">
    <source>
        <dbReference type="EMBL" id="GAA1921582.1"/>
    </source>
</evidence>
<evidence type="ECO:0000256" key="1">
    <source>
        <dbReference type="SAM" id="MobiDB-lite"/>
    </source>
</evidence>
<keyword evidence="4" id="KW-1185">Reference proteome</keyword>
<dbReference type="EMBL" id="BAAALV010000007">
    <property type="protein sequence ID" value="GAA1921582.1"/>
    <property type="molecule type" value="Genomic_DNA"/>
</dbReference>
<accession>A0ABN2PI39</accession>
<proteinExistence type="predicted"/>
<feature type="compositionally biased region" description="Low complexity" evidence="1">
    <location>
        <begin position="37"/>
        <end position="46"/>
    </location>
</feature>